<feature type="region of interest" description="Disordered" evidence="1">
    <location>
        <begin position="152"/>
        <end position="184"/>
    </location>
</feature>
<gene>
    <name evidence="2" type="ORF">Vafri_12473</name>
</gene>
<dbReference type="Proteomes" id="UP000747399">
    <property type="component" value="Unassembled WGS sequence"/>
</dbReference>
<sequence length="268" mass="27571">MPQYKSTIVSPAAQPGRPQLTPLTGAAAGVGGVGGADADGSGGNGVPGSAPTSPRPHPMRVRSVTLPDENMQRVTSRWKVTPPSRCDTQPSAPRSRTARLSRVPEPPRRFTPNASATTRHSGSSTSGPTAATAASPFFAATAASAVTQPRCAKLPAGSSTKSPNRSQREGRSASSSETSVAGTSGNCAAGAAVLASAAVAMIEMSVAKRSSAATESRRRCAGLIGAFVDEGRGARSSCRADKWGRRHNHLVTSLEFIKMFLLSLLHLN</sequence>
<reference evidence="2" key="1">
    <citation type="journal article" date="2021" name="Proc. Natl. Acad. Sci. U.S.A.">
        <title>Three genomes in the algal genus Volvox reveal the fate of a haploid sex-determining region after a transition to homothallism.</title>
        <authorList>
            <person name="Yamamoto K."/>
            <person name="Hamaji T."/>
            <person name="Kawai-Toyooka H."/>
            <person name="Matsuzaki R."/>
            <person name="Takahashi F."/>
            <person name="Nishimura Y."/>
            <person name="Kawachi M."/>
            <person name="Noguchi H."/>
            <person name="Minakuchi Y."/>
            <person name="Umen J.G."/>
            <person name="Toyoda A."/>
            <person name="Nozaki H."/>
        </authorList>
    </citation>
    <scope>NUCLEOTIDE SEQUENCE</scope>
    <source>
        <strain evidence="2">NIES-3780</strain>
    </source>
</reference>
<accession>A0A8J4F5D2</accession>
<feature type="region of interest" description="Disordered" evidence="1">
    <location>
        <begin position="1"/>
        <end position="130"/>
    </location>
</feature>
<comment type="caution">
    <text evidence="2">The sequence shown here is derived from an EMBL/GenBank/DDBJ whole genome shotgun (WGS) entry which is preliminary data.</text>
</comment>
<organism evidence="2 3">
    <name type="scientific">Volvox africanus</name>
    <dbReference type="NCBI Taxonomy" id="51714"/>
    <lineage>
        <taxon>Eukaryota</taxon>
        <taxon>Viridiplantae</taxon>
        <taxon>Chlorophyta</taxon>
        <taxon>core chlorophytes</taxon>
        <taxon>Chlorophyceae</taxon>
        <taxon>CS clade</taxon>
        <taxon>Chlamydomonadales</taxon>
        <taxon>Volvocaceae</taxon>
        <taxon>Volvox</taxon>
    </lineage>
</organism>
<feature type="compositionally biased region" description="Gly residues" evidence="1">
    <location>
        <begin position="28"/>
        <end position="46"/>
    </location>
</feature>
<evidence type="ECO:0000313" key="3">
    <source>
        <dbReference type="Proteomes" id="UP000747399"/>
    </source>
</evidence>
<proteinExistence type="predicted"/>
<keyword evidence="3" id="KW-1185">Reference proteome</keyword>
<feature type="compositionally biased region" description="Polar residues" evidence="1">
    <location>
        <begin position="172"/>
        <end position="184"/>
    </location>
</feature>
<feature type="compositionally biased region" description="Low complexity" evidence="1">
    <location>
        <begin position="121"/>
        <end position="130"/>
    </location>
</feature>
<dbReference type="EMBL" id="BNCO01000027">
    <property type="protein sequence ID" value="GIL57164.1"/>
    <property type="molecule type" value="Genomic_DNA"/>
</dbReference>
<name>A0A8J4F5D2_9CHLO</name>
<evidence type="ECO:0000313" key="2">
    <source>
        <dbReference type="EMBL" id="GIL57164.1"/>
    </source>
</evidence>
<dbReference type="AlphaFoldDB" id="A0A8J4F5D2"/>
<protein>
    <submittedName>
        <fullName evidence="2">Uncharacterized protein</fullName>
    </submittedName>
</protein>
<evidence type="ECO:0000256" key="1">
    <source>
        <dbReference type="SAM" id="MobiDB-lite"/>
    </source>
</evidence>